<protein>
    <submittedName>
        <fullName evidence="2">Uncharacterized protein</fullName>
    </submittedName>
</protein>
<feature type="non-terminal residue" evidence="2">
    <location>
        <position position="1"/>
    </location>
</feature>
<gene>
    <name evidence="2" type="ORF">MONAX_5E044063</name>
</gene>
<accession>A0A5E4AD99</accession>
<name>A0A5E4AD99_MARMO</name>
<dbReference type="EMBL" id="CABDUW010000043">
    <property type="protein sequence ID" value="VTJ54970.1"/>
    <property type="molecule type" value="Genomic_DNA"/>
</dbReference>
<organism evidence="2">
    <name type="scientific">Marmota monax</name>
    <name type="common">Woodchuck</name>
    <dbReference type="NCBI Taxonomy" id="9995"/>
    <lineage>
        <taxon>Eukaryota</taxon>
        <taxon>Metazoa</taxon>
        <taxon>Chordata</taxon>
        <taxon>Craniata</taxon>
        <taxon>Vertebrata</taxon>
        <taxon>Euteleostomi</taxon>
        <taxon>Mammalia</taxon>
        <taxon>Eutheria</taxon>
        <taxon>Euarchontoglires</taxon>
        <taxon>Glires</taxon>
        <taxon>Rodentia</taxon>
        <taxon>Sciuromorpha</taxon>
        <taxon>Sciuridae</taxon>
        <taxon>Xerinae</taxon>
        <taxon>Marmotini</taxon>
        <taxon>Marmota</taxon>
    </lineage>
</organism>
<sequence length="79" mass="8139">DSLDVRSQVVRNSRGQNRKSPALVSRMGLGTGGTDGVQALGNGNPLGQARLGCGAAGGVRCRLLLSVCFTRLNTLELAT</sequence>
<evidence type="ECO:0000256" key="1">
    <source>
        <dbReference type="SAM" id="MobiDB-lite"/>
    </source>
</evidence>
<feature type="compositionally biased region" description="Polar residues" evidence="1">
    <location>
        <begin position="9"/>
        <end position="19"/>
    </location>
</feature>
<dbReference type="AlphaFoldDB" id="A0A5E4AD99"/>
<evidence type="ECO:0000313" key="2">
    <source>
        <dbReference type="EMBL" id="VTJ54970.1"/>
    </source>
</evidence>
<comment type="caution">
    <text evidence="2">The sequence shown here is derived from an EMBL/GenBank/DDBJ whole genome shotgun (WGS) entry which is preliminary data.</text>
</comment>
<feature type="region of interest" description="Disordered" evidence="1">
    <location>
        <begin position="1"/>
        <end position="30"/>
    </location>
</feature>
<proteinExistence type="predicted"/>
<reference evidence="2" key="1">
    <citation type="submission" date="2019-04" db="EMBL/GenBank/DDBJ databases">
        <authorList>
            <person name="Alioto T."/>
            <person name="Alioto T."/>
        </authorList>
    </citation>
    <scope>NUCLEOTIDE SEQUENCE [LARGE SCALE GENOMIC DNA]</scope>
</reference>